<dbReference type="AlphaFoldDB" id="A0A7W9B994"/>
<keyword evidence="3" id="KW-0812">Transmembrane</keyword>
<dbReference type="EMBL" id="JACIJH010000018">
    <property type="protein sequence ID" value="MBB5708411.1"/>
    <property type="molecule type" value="Genomic_DNA"/>
</dbReference>
<evidence type="ECO:0000259" key="1">
    <source>
        <dbReference type="Pfam" id="PF04773"/>
    </source>
</evidence>
<sequence>MMSERETAQAINDRAAEWVARMDREGHDPAVRAELKAWLAGDDRRRGAYFRAKVAWNMLDRASVLRAGQPPAYEVATAGGGWFSRRRVILGGGAAAAAAALVVGLPRMDFFAAPDEQIQTAIGEIRRVPLSDGSLAAVNTQTALDVTMKPKLRQIALKGGEAWFQVAKDRARPFVVEIGDVRVRAVGTAFSVRREANGVDVQVTEGVVEVWRVGDEANIRRVEAGTRAFIAPDKAVVSIAAASEEIDNALAWRTGQLVFDGDTVAEAVAEFNRYNVRKIELSDAGLGQKKMIGRFRTNEPDAFAHAVEILTDSRAVVTADRIILSSD</sequence>
<name>A0A7W9B994_9SPHN</name>
<comment type="caution">
    <text evidence="3">The sequence shown here is derived from an EMBL/GenBank/DDBJ whole genome shotgun (WGS) entry which is preliminary data.</text>
</comment>
<dbReference type="Pfam" id="PF16220">
    <property type="entry name" value="DUF4880"/>
    <property type="match status" value="1"/>
</dbReference>
<proteinExistence type="predicted"/>
<dbReference type="InterPro" id="IPR032623">
    <property type="entry name" value="FecR_N"/>
</dbReference>
<protein>
    <submittedName>
        <fullName evidence="3">Transmembrane sensor</fullName>
    </submittedName>
</protein>
<dbReference type="GO" id="GO:0016989">
    <property type="term" value="F:sigma factor antagonist activity"/>
    <property type="evidence" value="ECO:0007669"/>
    <property type="project" value="TreeGrafter"/>
</dbReference>
<organism evidence="3 4">
    <name type="scientific">Sphingopyxis panaciterrulae</name>
    <dbReference type="NCBI Taxonomy" id="462372"/>
    <lineage>
        <taxon>Bacteria</taxon>
        <taxon>Pseudomonadati</taxon>
        <taxon>Pseudomonadota</taxon>
        <taxon>Alphaproteobacteria</taxon>
        <taxon>Sphingomonadales</taxon>
        <taxon>Sphingomonadaceae</taxon>
        <taxon>Sphingopyxis</taxon>
    </lineage>
</organism>
<dbReference type="InterPro" id="IPR012373">
    <property type="entry name" value="Ferrdict_sens_TM"/>
</dbReference>
<dbReference type="Proteomes" id="UP000537161">
    <property type="component" value="Unassembled WGS sequence"/>
</dbReference>
<evidence type="ECO:0000313" key="3">
    <source>
        <dbReference type="EMBL" id="MBB5708411.1"/>
    </source>
</evidence>
<feature type="domain" description="FecR protein" evidence="1">
    <location>
        <begin position="117"/>
        <end position="209"/>
    </location>
</feature>
<dbReference type="InterPro" id="IPR006860">
    <property type="entry name" value="FecR"/>
</dbReference>
<evidence type="ECO:0000259" key="2">
    <source>
        <dbReference type="Pfam" id="PF16220"/>
    </source>
</evidence>
<dbReference type="PANTHER" id="PTHR30273:SF2">
    <property type="entry name" value="PROTEIN FECR"/>
    <property type="match status" value="1"/>
</dbReference>
<keyword evidence="4" id="KW-1185">Reference proteome</keyword>
<evidence type="ECO:0000313" key="4">
    <source>
        <dbReference type="Proteomes" id="UP000537161"/>
    </source>
</evidence>
<dbReference type="PANTHER" id="PTHR30273">
    <property type="entry name" value="PERIPLASMIC SIGNAL SENSOR AND SIGMA FACTOR ACTIVATOR FECR-RELATED"/>
    <property type="match status" value="1"/>
</dbReference>
<keyword evidence="3" id="KW-0472">Membrane</keyword>
<feature type="domain" description="FecR N-terminal" evidence="2">
    <location>
        <begin position="13"/>
        <end position="52"/>
    </location>
</feature>
<gene>
    <name evidence="3" type="ORF">FHR21_003796</name>
</gene>
<accession>A0A7W9B994</accession>
<reference evidence="3 4" key="1">
    <citation type="submission" date="2020-08" db="EMBL/GenBank/DDBJ databases">
        <title>Genomic Encyclopedia of Type Strains, Phase IV (KMG-IV): sequencing the most valuable type-strain genomes for metagenomic binning, comparative biology and taxonomic classification.</title>
        <authorList>
            <person name="Goeker M."/>
        </authorList>
    </citation>
    <scope>NUCLEOTIDE SEQUENCE [LARGE SCALE GENOMIC DNA]</scope>
    <source>
        <strain evidence="3 4">DSM 27163</strain>
    </source>
</reference>
<dbReference type="Gene3D" id="2.60.120.1440">
    <property type="match status" value="1"/>
</dbReference>
<dbReference type="Pfam" id="PF04773">
    <property type="entry name" value="FecR"/>
    <property type="match status" value="1"/>
</dbReference>
<dbReference type="PIRSF" id="PIRSF018266">
    <property type="entry name" value="FecR"/>
    <property type="match status" value="1"/>
</dbReference>